<dbReference type="InterPro" id="IPR027477">
    <property type="entry name" value="Succ_DH/fumarate_Rdtase_cat_sf"/>
</dbReference>
<dbReference type="AlphaFoldDB" id="A0A4Q7PPR7"/>
<dbReference type="OrthoDB" id="9806724at2"/>
<dbReference type="GO" id="GO:0050660">
    <property type="term" value="F:flavin adenine dinucleotide binding"/>
    <property type="evidence" value="ECO:0007669"/>
    <property type="project" value="TreeGrafter"/>
</dbReference>
<dbReference type="RefSeq" id="WP_130432926.1">
    <property type="nucleotide sequence ID" value="NZ_SGXF01000001.1"/>
</dbReference>
<dbReference type="GO" id="GO:0005886">
    <property type="term" value="C:plasma membrane"/>
    <property type="evidence" value="ECO:0007669"/>
    <property type="project" value="TreeGrafter"/>
</dbReference>
<dbReference type="Pfam" id="PF00890">
    <property type="entry name" value="FAD_binding_2"/>
    <property type="match status" value="1"/>
</dbReference>
<gene>
    <name evidence="4" type="ORF">EV209_0614</name>
</gene>
<dbReference type="EMBL" id="SGXF01000001">
    <property type="protein sequence ID" value="RZT02495.1"/>
    <property type="molecule type" value="Genomic_DNA"/>
</dbReference>
<protein>
    <submittedName>
        <fullName evidence="4">Succinate dehydrogenase/fumarate reductase flavoprotein subunit</fullName>
    </submittedName>
</protein>
<reference evidence="4 5" key="1">
    <citation type="submission" date="2019-02" db="EMBL/GenBank/DDBJ databases">
        <title>Genomic Encyclopedia of Type Strains, Phase IV (KMG-IV): sequencing the most valuable type-strain genomes for metagenomic binning, comparative biology and taxonomic classification.</title>
        <authorList>
            <person name="Goeker M."/>
        </authorList>
    </citation>
    <scope>NUCLEOTIDE SEQUENCE [LARGE SCALE GENOMIC DNA]</scope>
    <source>
        <strain evidence="4 5">DSM 29486</strain>
    </source>
</reference>
<comment type="caution">
    <text evidence="4">The sequence shown here is derived from an EMBL/GenBank/DDBJ whole genome shotgun (WGS) entry which is preliminary data.</text>
</comment>
<proteinExistence type="predicted"/>
<evidence type="ECO:0000313" key="4">
    <source>
        <dbReference type="EMBL" id="RZT02495.1"/>
    </source>
</evidence>
<name>A0A4Q7PPR7_9FIRM</name>
<dbReference type="Gene3D" id="3.50.50.60">
    <property type="entry name" value="FAD/NAD(P)-binding domain"/>
    <property type="match status" value="2"/>
</dbReference>
<dbReference type="GO" id="GO:0009055">
    <property type="term" value="F:electron transfer activity"/>
    <property type="evidence" value="ECO:0007669"/>
    <property type="project" value="TreeGrafter"/>
</dbReference>
<dbReference type="PANTHER" id="PTHR11632">
    <property type="entry name" value="SUCCINATE DEHYDROGENASE 2 FLAVOPROTEIN SUBUNIT"/>
    <property type="match status" value="1"/>
</dbReference>
<dbReference type="GO" id="GO:0033765">
    <property type="term" value="F:steroid dehydrogenase activity, acting on the CH-CH group of donors"/>
    <property type="evidence" value="ECO:0007669"/>
    <property type="project" value="UniProtKB-ARBA"/>
</dbReference>
<accession>A0A4Q7PPR7</accession>
<evidence type="ECO:0000313" key="5">
    <source>
        <dbReference type="Proteomes" id="UP000292927"/>
    </source>
</evidence>
<dbReference type="PANTHER" id="PTHR11632:SF51">
    <property type="entry name" value="SUCCINATE DEHYDROGENASE [UBIQUINONE] FLAVOPROTEIN SUBUNIT, MITOCHONDRIAL"/>
    <property type="match status" value="1"/>
</dbReference>
<feature type="domain" description="FAD-dependent oxidoreductase 2 FAD-binding" evidence="3">
    <location>
        <begin position="17"/>
        <end position="442"/>
    </location>
</feature>
<sequence>MAEWKINGITIPVLCFDTIVVGSGCAGFNGADWLCSLGQKNVALVTEGRNLGTSRNTGSDKQTYYKLSLSGGGADSVEEMAETLYSGSGVDGETALAEAAGSVRSFMKLANLGVPFPTNRFGEYVGYKTDHDPRQRATSAGPLTSRFMTEKLEASLTKWEACGAAEVLDGWLAVRILKEKGRACGLLCVERKEQEKQDYGLRVLLADAVLWCSGGPAGLYEDSVYPLGHQGMTGIPMLAGAQGANLQEWQYGLASVKFRWNVSGTYQQALPRYVSVDKEGQEHEFLPEYFDSPEEALSAVFLKGYQWPFDIRKLPGSSVVDMLVYHQKYDLGRRVYLDFRKNPSGLEQGFEGLSQEARVYLEKSGAVGGTPYSRLEKMNPQAIELYRAHGIDLAEEMLEISVCAQHQNGGLRVDSDWQTTVPGLYAAGEAAGTFGIYRPGGSALNSTQVGSMRAAEHIVRRRRRKAGVAEEKSISAVCGLEEPVCPPAAVQVEEALNWLMNLGCSLAEKKSQEERQESSKKSPAELRRMLRREMSRYAAELRSLDEIRALKEQTCNMLNHLQDYADCSGSSPEHCFRLLDQLAAQTAVLSAMELSGERWSSRGSALVLESGGRVPCTGLESLAYAPERPDASNQRVLTRLEEQGAVSWTEEVRPVPERDQWFETVWADYRERME</sequence>
<dbReference type="Proteomes" id="UP000292927">
    <property type="component" value="Unassembled WGS sequence"/>
</dbReference>
<keyword evidence="2" id="KW-0560">Oxidoreductase</keyword>
<evidence type="ECO:0000259" key="3">
    <source>
        <dbReference type="Pfam" id="PF00890"/>
    </source>
</evidence>
<dbReference type="InterPro" id="IPR003953">
    <property type="entry name" value="FAD-dep_OxRdtase_2_FAD-bd"/>
</dbReference>
<dbReference type="Gene3D" id="3.90.700.10">
    <property type="entry name" value="Succinate dehydrogenase/fumarate reductase flavoprotein, catalytic domain"/>
    <property type="match status" value="1"/>
</dbReference>
<dbReference type="GO" id="GO:0000104">
    <property type="term" value="F:succinate dehydrogenase activity"/>
    <property type="evidence" value="ECO:0007669"/>
    <property type="project" value="TreeGrafter"/>
</dbReference>
<dbReference type="GO" id="GO:0009061">
    <property type="term" value="P:anaerobic respiration"/>
    <property type="evidence" value="ECO:0007669"/>
    <property type="project" value="TreeGrafter"/>
</dbReference>
<keyword evidence="5" id="KW-1185">Reference proteome</keyword>
<evidence type="ECO:0000256" key="2">
    <source>
        <dbReference type="ARBA" id="ARBA00023002"/>
    </source>
</evidence>
<keyword evidence="1" id="KW-0285">Flavoprotein</keyword>
<dbReference type="InterPro" id="IPR036188">
    <property type="entry name" value="FAD/NAD-bd_sf"/>
</dbReference>
<evidence type="ECO:0000256" key="1">
    <source>
        <dbReference type="ARBA" id="ARBA00022630"/>
    </source>
</evidence>
<organism evidence="4 5">
    <name type="scientific">Cuneatibacter caecimuris</name>
    <dbReference type="NCBI Taxonomy" id="1796618"/>
    <lineage>
        <taxon>Bacteria</taxon>
        <taxon>Bacillati</taxon>
        <taxon>Bacillota</taxon>
        <taxon>Clostridia</taxon>
        <taxon>Lachnospirales</taxon>
        <taxon>Lachnospiraceae</taxon>
        <taxon>Cuneatibacter</taxon>
    </lineage>
</organism>
<dbReference type="PRINTS" id="PR00368">
    <property type="entry name" value="FADPNR"/>
</dbReference>
<dbReference type="SUPFAM" id="SSF51905">
    <property type="entry name" value="FAD/NAD(P)-binding domain"/>
    <property type="match status" value="1"/>
</dbReference>
<dbReference type="InterPro" id="IPR030664">
    <property type="entry name" value="SdhA/FrdA/AprA"/>
</dbReference>